<sequence>MSSEPEVTRRKVLDAIELFERVIDGDPLLASAVFSIEGESVPLSLMIDPAAWLGPLMLRCDELATVSLGGRIWDAVYCFDDDSIERLSVRDAAEVADLSDVARASYDRTPLIADAHIPDGLREHYAALAIGRTLALSQPAPGRAPQVRMHPLRGYYDVPESPPNGHILPYPGPLNARRSELNDFLRMARPAVAAALEPAAARSPAPGGRE</sequence>
<name>A0AAE3G2J1_9GAMM</name>
<protein>
    <submittedName>
        <fullName evidence="1">Uncharacterized protein</fullName>
    </submittedName>
</protein>
<dbReference type="RefSeq" id="WP_253476080.1">
    <property type="nucleotide sequence ID" value="NZ_JALJXV010000003.1"/>
</dbReference>
<dbReference type="Proteomes" id="UP001205843">
    <property type="component" value="Unassembled WGS sequence"/>
</dbReference>
<dbReference type="EMBL" id="JALJXV010000003">
    <property type="protein sequence ID" value="MCP1674237.1"/>
    <property type="molecule type" value="Genomic_DNA"/>
</dbReference>
<evidence type="ECO:0000313" key="2">
    <source>
        <dbReference type="Proteomes" id="UP001205843"/>
    </source>
</evidence>
<keyword evidence="2" id="KW-1185">Reference proteome</keyword>
<comment type="caution">
    <text evidence="1">The sequence shown here is derived from an EMBL/GenBank/DDBJ whole genome shotgun (WGS) entry which is preliminary data.</text>
</comment>
<evidence type="ECO:0000313" key="1">
    <source>
        <dbReference type="EMBL" id="MCP1674237.1"/>
    </source>
</evidence>
<organism evidence="1 2">
    <name type="scientific">Natronocella acetinitrilica</name>
    <dbReference type="NCBI Taxonomy" id="414046"/>
    <lineage>
        <taxon>Bacteria</taxon>
        <taxon>Pseudomonadati</taxon>
        <taxon>Pseudomonadota</taxon>
        <taxon>Gammaproteobacteria</taxon>
        <taxon>Chromatiales</taxon>
        <taxon>Ectothiorhodospiraceae</taxon>
        <taxon>Natronocella</taxon>
    </lineage>
</organism>
<accession>A0AAE3G2J1</accession>
<gene>
    <name evidence="1" type="ORF">J2T57_001339</name>
</gene>
<reference evidence="1" key="1">
    <citation type="submission" date="2022-03" db="EMBL/GenBank/DDBJ databases">
        <title>Genomic Encyclopedia of Type Strains, Phase III (KMG-III): the genomes of soil and plant-associated and newly described type strains.</title>
        <authorList>
            <person name="Whitman W."/>
        </authorList>
    </citation>
    <scope>NUCLEOTIDE SEQUENCE</scope>
    <source>
        <strain evidence="1">ANL 6-2</strain>
    </source>
</reference>
<dbReference type="AlphaFoldDB" id="A0AAE3G2J1"/>
<proteinExistence type="predicted"/>